<proteinExistence type="predicted"/>
<dbReference type="Proteomes" id="UP000253817">
    <property type="component" value="Unassembled WGS sequence"/>
</dbReference>
<reference evidence="5" key="2">
    <citation type="submission" date="2018-05" db="EMBL/GenBank/DDBJ databases">
        <title>Genome Sequencing of selected type strains of the family Eggerthellaceae.</title>
        <authorList>
            <person name="Danylec N."/>
            <person name="Stoll D.A."/>
            <person name="Doetsch A."/>
            <person name="Huch M."/>
        </authorList>
    </citation>
    <scope>NUCLEOTIDE SEQUENCE [LARGE SCALE GENOMIC DNA]</scope>
    <source>
        <strain evidence="5">DSM 16107</strain>
    </source>
</reference>
<evidence type="ECO:0000313" key="2">
    <source>
        <dbReference type="EMBL" id="RDB65960.1"/>
    </source>
</evidence>
<evidence type="ECO:0000256" key="1">
    <source>
        <dbReference type="ARBA" id="ARBA00022801"/>
    </source>
</evidence>
<dbReference type="OrthoDB" id="9808013at2"/>
<dbReference type="RefSeq" id="WP_114547542.1">
    <property type="nucleotide sequence ID" value="NZ_PPTT01000034.1"/>
</dbReference>
<evidence type="ECO:0000313" key="3">
    <source>
        <dbReference type="EMBL" id="RNM41979.1"/>
    </source>
</evidence>
<dbReference type="Pfam" id="PF04371">
    <property type="entry name" value="PAD_porph"/>
    <property type="match status" value="2"/>
</dbReference>
<dbReference type="GO" id="GO:0009446">
    <property type="term" value="P:putrescine biosynthetic process"/>
    <property type="evidence" value="ECO:0007669"/>
    <property type="project" value="InterPro"/>
</dbReference>
<sequence length="414" mass="46534">MLENYRHPGEFEPQSDVFMTWLPDDIQMQGYDNRATCVEIVKALQTYGDAKLHINGGAEGVVEKARRILEQEGVDVERIEFTQFADTNWYVRDNGPTIMVDDEGGMLMINPGWSYYGVWNQDAFEAVCARRAGVHMAVSLGCFDILSSDMVSEGGDREFNGDGVMMCIEDTEVRKRNPGFTKAQVEEEYKRLYNVQKIIWIPQPTIEDDDYRLGPLEYRDGVPYFGTSFAAHIDEMCRFIDRTTVLLAEVSDEEAASSAAAAESKRRLDAAYEILRSETDVHGEPFAIVRMPVSVPIDYLLTPQDDDYDLYKGFIDEMDGRFADGTPWPEGDLHFIASTGYCNFLVCNGVVVGQRYWNEGMDPAIKAKDEQAEAVLQACFPDRRVVMVDSLALNMSGGGVHCWTKNVPVATMNA</sequence>
<dbReference type="PANTHER" id="PTHR31377:SF0">
    <property type="entry name" value="AGMATINE DEIMINASE-RELATED"/>
    <property type="match status" value="1"/>
</dbReference>
<dbReference type="AlphaFoldDB" id="A0A3N0IYC1"/>
<keyword evidence="4" id="KW-1185">Reference proteome</keyword>
<gene>
    <name evidence="2" type="ORF">C1876_15055</name>
    <name evidence="3" type="ORF">DMP09_07195</name>
</gene>
<dbReference type="EMBL" id="QICC01000022">
    <property type="protein sequence ID" value="RNM41979.1"/>
    <property type="molecule type" value="Genomic_DNA"/>
</dbReference>
<dbReference type="PANTHER" id="PTHR31377">
    <property type="entry name" value="AGMATINE DEIMINASE-RELATED"/>
    <property type="match status" value="1"/>
</dbReference>
<organism evidence="3 5">
    <name type="scientific">Eggerthella sinensis</name>
    <dbReference type="NCBI Taxonomy" id="242230"/>
    <lineage>
        <taxon>Bacteria</taxon>
        <taxon>Bacillati</taxon>
        <taxon>Actinomycetota</taxon>
        <taxon>Coriobacteriia</taxon>
        <taxon>Eggerthellales</taxon>
        <taxon>Eggerthellaceae</taxon>
        <taxon>Eggerthella</taxon>
    </lineage>
</organism>
<dbReference type="GO" id="GO:0047632">
    <property type="term" value="F:agmatine deiminase activity"/>
    <property type="evidence" value="ECO:0007669"/>
    <property type="project" value="TreeGrafter"/>
</dbReference>
<reference evidence="2 4" key="1">
    <citation type="journal article" date="2018" name="Elife">
        <title>Discovery and characterization of a prevalent human gut bacterial enzyme sufficient for the inactivation of a family of plant toxins.</title>
        <authorList>
            <person name="Koppel N."/>
            <person name="Bisanz J.E."/>
            <person name="Pandelia M.E."/>
            <person name="Turnbaugh P.J."/>
            <person name="Balskus E.P."/>
        </authorList>
    </citation>
    <scope>NUCLEOTIDE SEQUENCE [LARGE SCALE GENOMIC DNA]</scope>
    <source>
        <strain evidence="2 4">DSM 16107</strain>
    </source>
</reference>
<keyword evidence="1" id="KW-0378">Hydrolase</keyword>
<dbReference type="Gene3D" id="3.75.10.10">
    <property type="entry name" value="L-arginine/glycine Amidinotransferase, Chain A"/>
    <property type="match status" value="1"/>
</dbReference>
<name>A0A3N0IYC1_9ACTN</name>
<evidence type="ECO:0000313" key="5">
    <source>
        <dbReference type="Proteomes" id="UP000270112"/>
    </source>
</evidence>
<comment type="caution">
    <text evidence="3">The sequence shown here is derived from an EMBL/GenBank/DDBJ whole genome shotgun (WGS) entry which is preliminary data.</text>
</comment>
<protein>
    <submittedName>
        <fullName evidence="3">Agmatine deiminase</fullName>
    </submittedName>
</protein>
<dbReference type="InterPro" id="IPR007466">
    <property type="entry name" value="Peptidyl-Arg-deiminase_porph"/>
</dbReference>
<dbReference type="EMBL" id="PPTT01000034">
    <property type="protein sequence ID" value="RDB65960.1"/>
    <property type="molecule type" value="Genomic_DNA"/>
</dbReference>
<dbReference type="Proteomes" id="UP000270112">
    <property type="component" value="Unassembled WGS sequence"/>
</dbReference>
<dbReference type="GO" id="GO:0004668">
    <property type="term" value="F:protein-arginine deiminase activity"/>
    <property type="evidence" value="ECO:0007669"/>
    <property type="project" value="InterPro"/>
</dbReference>
<evidence type="ECO:0000313" key="4">
    <source>
        <dbReference type="Proteomes" id="UP000253817"/>
    </source>
</evidence>
<accession>A0A3N0IYC1</accession>
<reference evidence="3" key="3">
    <citation type="journal article" date="2019" name="Microbiol. Resour. Announc.">
        <title>Draft Genome Sequences of Type Strains of Gordonibacter faecihominis, Paraeggerthella hongkongensis, Parvibacter caecicola,Slackia equolifaciens, Slackia faecicanis, and Slackia isoflavoniconvertens.</title>
        <authorList>
            <person name="Danylec N."/>
            <person name="Stoll D.A."/>
            <person name="Dotsch A."/>
            <person name="Huch M."/>
        </authorList>
    </citation>
    <scope>NUCLEOTIDE SEQUENCE</scope>
    <source>
        <strain evidence="3">DSM 16107</strain>
    </source>
</reference>
<dbReference type="SUPFAM" id="SSF55909">
    <property type="entry name" value="Pentein"/>
    <property type="match status" value="1"/>
</dbReference>